<dbReference type="Gene3D" id="3.40.1080.10">
    <property type="entry name" value="Glutaconate Coenzyme A-transferase"/>
    <property type="match status" value="1"/>
</dbReference>
<reference evidence="5 6" key="1">
    <citation type="submission" date="2021-01" db="EMBL/GenBank/DDBJ databases">
        <title>Genomic Encyclopedia of Type Strains, Phase IV (KMG-IV): sequencing the most valuable type-strain genomes for metagenomic binning, comparative biology and taxonomic classification.</title>
        <authorList>
            <person name="Goeker M."/>
        </authorList>
    </citation>
    <scope>NUCLEOTIDE SEQUENCE [LARGE SCALE GENOMIC DNA]</scope>
    <source>
        <strain evidence="5 6">DSM 24436</strain>
    </source>
</reference>
<name>A0ABS2MR60_9FIRM</name>
<feature type="domain" description="Acetyl-CoA hydrolase/transferase N-terminal" evidence="3">
    <location>
        <begin position="9"/>
        <end position="184"/>
    </location>
</feature>
<accession>A0ABS2MR60</accession>
<comment type="caution">
    <text evidence="5">The sequence shown here is derived from an EMBL/GenBank/DDBJ whole genome shotgun (WGS) entry which is preliminary data.</text>
</comment>
<protein>
    <submittedName>
        <fullName evidence="5">Acyl-CoA hydrolase</fullName>
    </submittedName>
</protein>
<evidence type="ECO:0000313" key="5">
    <source>
        <dbReference type="EMBL" id="MBM7561880.1"/>
    </source>
</evidence>
<dbReference type="GO" id="GO:0016787">
    <property type="term" value="F:hydrolase activity"/>
    <property type="evidence" value="ECO:0007669"/>
    <property type="project" value="UniProtKB-KW"/>
</dbReference>
<dbReference type="PANTHER" id="PTHR21432">
    <property type="entry name" value="ACETYL-COA HYDROLASE-RELATED"/>
    <property type="match status" value="1"/>
</dbReference>
<dbReference type="InterPro" id="IPR037171">
    <property type="entry name" value="NagB/RpiA_transferase-like"/>
</dbReference>
<evidence type="ECO:0000259" key="4">
    <source>
        <dbReference type="Pfam" id="PF13336"/>
    </source>
</evidence>
<sequence length="442" mass="48836">MNVMYNQSLYLSKRIQVEDALALVQSGYEVVLGLGAAEPRLFLERLHEEASRVKDVHMVNCLPMGEYAFFSNPSYKDSFLLEGWFYSGAMRKLHHNGNITFIPNHLHFASTKRMQYRHPNIYIGNCSPVDNHGYVSLGVSNVYEKDMVENADIVILEINPNVPRTFGDTEVHITDVDYFIEADYKLPTLPISESNEKDRVIGNYIADLIDDGSTIQLGIGGIPNAVAHALTHKKDLGIHTEMFTDGMVDLVESGAVSGKLKTLHKNKMVAAFALGSQKLYDFIHENPGVSILRGTYVNDPYVVGGNDNMVSINTSIEIDLTGQCCSESVGTRQISGTGGQVDTAVGAQNAKNGKSFIALYSTAEIRNKATGEIEEKSKIVPMLTPGAIVTLSRNDVDFVVTEYGVAALRGTSVRERVKRLIAIAHPKFRDMLEAEAERLMLW</sequence>
<proteinExistence type="inferred from homology"/>
<keyword evidence="6" id="KW-1185">Reference proteome</keyword>
<organism evidence="5 6">
    <name type="scientific">Fusibacter tunisiensis</name>
    <dbReference type="NCBI Taxonomy" id="1008308"/>
    <lineage>
        <taxon>Bacteria</taxon>
        <taxon>Bacillati</taxon>
        <taxon>Bacillota</taxon>
        <taxon>Clostridia</taxon>
        <taxon>Eubacteriales</taxon>
        <taxon>Eubacteriales Family XII. Incertae Sedis</taxon>
        <taxon>Fusibacter</taxon>
    </lineage>
</organism>
<dbReference type="PANTHER" id="PTHR21432:SF20">
    <property type="entry name" value="ACETYL-COA HYDROLASE"/>
    <property type="match status" value="1"/>
</dbReference>
<keyword evidence="2" id="KW-0808">Transferase</keyword>
<dbReference type="Pfam" id="PF02550">
    <property type="entry name" value="AcetylCoA_hydro"/>
    <property type="match status" value="1"/>
</dbReference>
<feature type="domain" description="Acetyl-CoA hydrolase/transferase C-terminal" evidence="4">
    <location>
        <begin position="275"/>
        <end position="436"/>
    </location>
</feature>
<comment type="similarity">
    <text evidence="1">Belongs to the acetyl-CoA hydrolase/transferase family.</text>
</comment>
<gene>
    <name evidence="5" type="ORF">JOC49_001421</name>
</gene>
<dbReference type="InterPro" id="IPR038460">
    <property type="entry name" value="AcetylCoA_hyd_C_sf"/>
</dbReference>
<keyword evidence="5" id="KW-0378">Hydrolase</keyword>
<dbReference type="Gene3D" id="3.30.750.70">
    <property type="entry name" value="4-hydroxybutyrate coenzyme like domains"/>
    <property type="match status" value="1"/>
</dbReference>
<evidence type="ECO:0000256" key="1">
    <source>
        <dbReference type="ARBA" id="ARBA00009632"/>
    </source>
</evidence>
<evidence type="ECO:0000313" key="6">
    <source>
        <dbReference type="Proteomes" id="UP000767854"/>
    </source>
</evidence>
<dbReference type="InterPro" id="IPR003702">
    <property type="entry name" value="ActCoA_hydro_N"/>
</dbReference>
<evidence type="ECO:0000256" key="2">
    <source>
        <dbReference type="ARBA" id="ARBA00022679"/>
    </source>
</evidence>
<dbReference type="Gene3D" id="3.40.1080.20">
    <property type="entry name" value="Acetyl-CoA hydrolase/transferase C-terminal domain"/>
    <property type="match status" value="1"/>
</dbReference>
<evidence type="ECO:0000259" key="3">
    <source>
        <dbReference type="Pfam" id="PF02550"/>
    </source>
</evidence>
<dbReference type="Pfam" id="PF13336">
    <property type="entry name" value="AcetylCoA_hyd_C"/>
    <property type="match status" value="1"/>
</dbReference>
<dbReference type="InterPro" id="IPR026888">
    <property type="entry name" value="AcetylCoA_hyd_C"/>
</dbReference>
<dbReference type="InterPro" id="IPR046433">
    <property type="entry name" value="ActCoA_hydro"/>
</dbReference>
<dbReference type="Proteomes" id="UP000767854">
    <property type="component" value="Unassembled WGS sequence"/>
</dbReference>
<dbReference type="EMBL" id="JAFBDT010000009">
    <property type="protein sequence ID" value="MBM7561880.1"/>
    <property type="molecule type" value="Genomic_DNA"/>
</dbReference>
<dbReference type="SUPFAM" id="SSF100950">
    <property type="entry name" value="NagB/RpiA/CoA transferase-like"/>
    <property type="match status" value="2"/>
</dbReference>